<comment type="caution">
    <text evidence="2">The sequence shown here is derived from an EMBL/GenBank/DDBJ whole genome shotgun (WGS) entry which is preliminary data.</text>
</comment>
<feature type="compositionally biased region" description="Polar residues" evidence="1">
    <location>
        <begin position="437"/>
        <end position="448"/>
    </location>
</feature>
<accession>A0AAN7HH65</accession>
<feature type="compositionally biased region" description="Basic residues" evidence="1">
    <location>
        <begin position="457"/>
        <end position="472"/>
    </location>
</feature>
<organism evidence="2 3">
    <name type="scientific">Achaetomium macrosporum</name>
    <dbReference type="NCBI Taxonomy" id="79813"/>
    <lineage>
        <taxon>Eukaryota</taxon>
        <taxon>Fungi</taxon>
        <taxon>Dikarya</taxon>
        <taxon>Ascomycota</taxon>
        <taxon>Pezizomycotina</taxon>
        <taxon>Sordariomycetes</taxon>
        <taxon>Sordariomycetidae</taxon>
        <taxon>Sordariales</taxon>
        <taxon>Chaetomiaceae</taxon>
        <taxon>Achaetomium</taxon>
    </lineage>
</organism>
<dbReference type="Proteomes" id="UP001303760">
    <property type="component" value="Unassembled WGS sequence"/>
</dbReference>
<keyword evidence="3" id="KW-1185">Reference proteome</keyword>
<feature type="compositionally biased region" description="Low complexity" evidence="1">
    <location>
        <begin position="498"/>
        <end position="508"/>
    </location>
</feature>
<name>A0AAN7HH65_9PEZI</name>
<feature type="region of interest" description="Disordered" evidence="1">
    <location>
        <begin position="433"/>
        <end position="546"/>
    </location>
</feature>
<feature type="compositionally biased region" description="Low complexity" evidence="1">
    <location>
        <begin position="1"/>
        <end position="16"/>
    </location>
</feature>
<feature type="region of interest" description="Disordered" evidence="1">
    <location>
        <begin position="1"/>
        <end position="98"/>
    </location>
</feature>
<dbReference type="EMBL" id="MU860043">
    <property type="protein sequence ID" value="KAK4240304.1"/>
    <property type="molecule type" value="Genomic_DNA"/>
</dbReference>
<feature type="compositionally biased region" description="Pro residues" evidence="1">
    <location>
        <begin position="525"/>
        <end position="540"/>
    </location>
</feature>
<reference evidence="2" key="2">
    <citation type="submission" date="2023-05" db="EMBL/GenBank/DDBJ databases">
        <authorList>
            <consortium name="Lawrence Berkeley National Laboratory"/>
            <person name="Steindorff A."/>
            <person name="Hensen N."/>
            <person name="Bonometti L."/>
            <person name="Westerberg I."/>
            <person name="Brannstrom I.O."/>
            <person name="Guillou S."/>
            <person name="Cros-Aarteil S."/>
            <person name="Calhoun S."/>
            <person name="Haridas S."/>
            <person name="Kuo A."/>
            <person name="Mondo S."/>
            <person name="Pangilinan J."/>
            <person name="Riley R."/>
            <person name="Labutti K."/>
            <person name="Andreopoulos B."/>
            <person name="Lipzen A."/>
            <person name="Chen C."/>
            <person name="Yanf M."/>
            <person name="Daum C."/>
            <person name="Ng V."/>
            <person name="Clum A."/>
            <person name="Ohm R."/>
            <person name="Martin F."/>
            <person name="Silar P."/>
            <person name="Natvig D."/>
            <person name="Lalanne C."/>
            <person name="Gautier V."/>
            <person name="Ament-Velasquez S.L."/>
            <person name="Kruys A."/>
            <person name="Hutchinson M.I."/>
            <person name="Powell A.J."/>
            <person name="Barry K."/>
            <person name="Miller A.N."/>
            <person name="Grigoriev I.V."/>
            <person name="Debuchy R."/>
            <person name="Gladieux P."/>
            <person name="Thoren M.H."/>
            <person name="Johannesson H."/>
        </authorList>
    </citation>
    <scope>NUCLEOTIDE SEQUENCE</scope>
    <source>
        <strain evidence="2">CBS 532.94</strain>
    </source>
</reference>
<proteinExistence type="predicted"/>
<gene>
    <name evidence="2" type="ORF">C8A03DRAFT_13347</name>
</gene>
<evidence type="ECO:0000313" key="2">
    <source>
        <dbReference type="EMBL" id="KAK4240304.1"/>
    </source>
</evidence>
<sequence length="628" mass="67179">MSVSTSTSTPSTTGTSFRHRLQKLQTQHLPPPPWSGGGSASAISPQQPRSAISVEPRSAVSHHEPRSATRPPLSPRRLSAAAVTGQSRFVEGSMNDRVSAAPPPGFLGFDDEDEDDVKAAFGWDSNNNASRARAGSHTVGGTGLGGRQHLRRPRSTAVTMQEHHQHQQRGSNGGGGVTKRSSFLAPLWDGVREKLHLSRSKSSGSIGRVVNSVVGGGGKLLGEKEREEHKVAATPTVGAGYPSREEVLESYKNLVASGFFEAHAIRGGRHPGPLRTAGDESGQGPVAVLPSPTGRSFADHMAAAQQQQQQQQHPVQPACTLSSPTRSSMGPPVLPPRGSPQRKLNTMYETSPRRGTKRGASIDATGDTDFSPRKLVKKLRHSASRISMELTGMMDTHLYHSYATVKSRPSTSSYPPGPLSPTFSIFSTITSPPPVRTSFSEKTASSIRHGSLTKAKDGRRRRILGLTRRHRSPAPAVASTEADPDAMMIDKPEPQPQPQIQQSTAQLPGSTRSSVEQQRKVPRILTPPPAAFRSHPPPPRLRTSSTSSSVASVQHVEHEPLSIVPDPNQGIPFVPRIPREFCDAMSAMVPPATEVMTMGNGGGADPKTKNVNRDSGLGEDVENMAIWG</sequence>
<feature type="region of interest" description="Disordered" evidence="1">
    <location>
        <begin position="128"/>
        <end position="180"/>
    </location>
</feature>
<feature type="region of interest" description="Disordered" evidence="1">
    <location>
        <begin position="306"/>
        <end position="370"/>
    </location>
</feature>
<feature type="compositionally biased region" description="Polar residues" evidence="1">
    <location>
        <begin position="319"/>
        <end position="328"/>
    </location>
</feature>
<dbReference type="AlphaFoldDB" id="A0AAN7HH65"/>
<reference evidence="2" key="1">
    <citation type="journal article" date="2023" name="Mol. Phylogenet. Evol.">
        <title>Genome-scale phylogeny and comparative genomics of the fungal order Sordariales.</title>
        <authorList>
            <person name="Hensen N."/>
            <person name="Bonometti L."/>
            <person name="Westerberg I."/>
            <person name="Brannstrom I.O."/>
            <person name="Guillou S."/>
            <person name="Cros-Aarteil S."/>
            <person name="Calhoun S."/>
            <person name="Haridas S."/>
            <person name="Kuo A."/>
            <person name="Mondo S."/>
            <person name="Pangilinan J."/>
            <person name="Riley R."/>
            <person name="LaButti K."/>
            <person name="Andreopoulos B."/>
            <person name="Lipzen A."/>
            <person name="Chen C."/>
            <person name="Yan M."/>
            <person name="Daum C."/>
            <person name="Ng V."/>
            <person name="Clum A."/>
            <person name="Steindorff A."/>
            <person name="Ohm R.A."/>
            <person name="Martin F."/>
            <person name="Silar P."/>
            <person name="Natvig D.O."/>
            <person name="Lalanne C."/>
            <person name="Gautier V."/>
            <person name="Ament-Velasquez S.L."/>
            <person name="Kruys A."/>
            <person name="Hutchinson M.I."/>
            <person name="Powell A.J."/>
            <person name="Barry K."/>
            <person name="Miller A.N."/>
            <person name="Grigoriev I.V."/>
            <person name="Debuchy R."/>
            <person name="Gladieux P."/>
            <person name="Hiltunen Thoren M."/>
            <person name="Johannesson H."/>
        </authorList>
    </citation>
    <scope>NUCLEOTIDE SEQUENCE</scope>
    <source>
        <strain evidence="2">CBS 532.94</strain>
    </source>
</reference>
<evidence type="ECO:0000313" key="3">
    <source>
        <dbReference type="Proteomes" id="UP001303760"/>
    </source>
</evidence>
<protein>
    <submittedName>
        <fullName evidence="2">Uncharacterized protein</fullName>
    </submittedName>
</protein>
<evidence type="ECO:0000256" key="1">
    <source>
        <dbReference type="SAM" id="MobiDB-lite"/>
    </source>
</evidence>